<proteinExistence type="predicted"/>
<organism evidence="5 7">
    <name type="scientific">Plasmodiophora brassicae</name>
    <name type="common">Clubroot disease agent</name>
    <dbReference type="NCBI Taxonomy" id="37360"/>
    <lineage>
        <taxon>Eukaryota</taxon>
        <taxon>Sar</taxon>
        <taxon>Rhizaria</taxon>
        <taxon>Endomyxa</taxon>
        <taxon>Phytomyxea</taxon>
        <taxon>Plasmodiophorida</taxon>
        <taxon>Plasmodiophoridae</taxon>
        <taxon>Plasmodiophora</taxon>
    </lineage>
</organism>
<dbReference type="CDD" id="cd06257">
    <property type="entry name" value="DnaJ"/>
    <property type="match status" value="1"/>
</dbReference>
<evidence type="ECO:0000256" key="2">
    <source>
        <dbReference type="SAM" id="MobiDB-lite"/>
    </source>
</evidence>
<keyword evidence="1" id="KW-0143">Chaperone</keyword>
<dbReference type="OrthoDB" id="18010at2759"/>
<name>A0A0G4IWW1_PLABS</name>
<dbReference type="InterPro" id="IPR024586">
    <property type="entry name" value="DnaJ-like_C11_C"/>
</dbReference>
<feature type="region of interest" description="Disordered" evidence="2">
    <location>
        <begin position="1"/>
        <end position="40"/>
    </location>
</feature>
<evidence type="ECO:0000256" key="3">
    <source>
        <dbReference type="SAM" id="Phobius"/>
    </source>
</evidence>
<keyword evidence="6" id="KW-0496">Mitochondrion</keyword>
<accession>A0A0G4IWW1</accession>
<evidence type="ECO:0000313" key="6">
    <source>
        <dbReference type="EMBL" id="SPR02087.1"/>
    </source>
</evidence>
<keyword evidence="3" id="KW-0472">Membrane</keyword>
<dbReference type="STRING" id="37360.A0A0G4IWW1"/>
<dbReference type="Proteomes" id="UP000039324">
    <property type="component" value="Unassembled WGS sequence"/>
</dbReference>
<dbReference type="InterPro" id="IPR001623">
    <property type="entry name" value="DnaJ_domain"/>
</dbReference>
<keyword evidence="3" id="KW-0812">Transmembrane</keyword>
<dbReference type="Gene3D" id="1.10.287.110">
    <property type="entry name" value="DnaJ domain"/>
    <property type="match status" value="1"/>
</dbReference>
<sequence length="325" mass="36637">MVVGVGGDDDDRHHLDEVVAKAPVAVGDDDDDDDDEDGDEIDDDAYAILGLDVGASADEVQRAYRQLVKKFHPDRAAAATNAYDKDRFHRITSAGSVLRDRYHRLLYDLQHGKRDVPEAEINEVVAELRERAANMVANMSETVTALRMIESSRGGVVILKALYGDLRHRGALDRPVASCIDVTIPVQCMVQGSELVDHSRTKIFLDGFFDPCPHAPDKQLYIRYMFQDVVHQICYADADEVRLPMRSHAVSRADIPDDGLHSTLKTFPVRRQALQRRERMLCRRRENRIRVIQLTGTMFIVLMGATAVVKNYRDPFLAALKRLLT</sequence>
<dbReference type="PRINTS" id="PR00625">
    <property type="entry name" value="JDOMAIN"/>
</dbReference>
<gene>
    <name evidence="5" type="ORF">PBRA_007557</name>
    <name evidence="6" type="ORF">PLBR_LOCUS9302</name>
</gene>
<dbReference type="InterPro" id="IPR036869">
    <property type="entry name" value="J_dom_sf"/>
</dbReference>
<dbReference type="GO" id="GO:0042407">
    <property type="term" value="P:cristae formation"/>
    <property type="evidence" value="ECO:0007669"/>
    <property type="project" value="TreeGrafter"/>
</dbReference>
<keyword evidence="3" id="KW-1133">Transmembrane helix</keyword>
<reference evidence="6 8" key="2">
    <citation type="submission" date="2018-03" db="EMBL/GenBank/DDBJ databases">
        <authorList>
            <person name="Fogelqvist J."/>
        </authorList>
    </citation>
    <scope>NUCLEOTIDE SEQUENCE [LARGE SCALE GENOMIC DNA]</scope>
</reference>
<dbReference type="PANTHER" id="PTHR44157:SF1">
    <property type="entry name" value="DNAJ HOMOLOG SUBFAMILY C MEMBER 11"/>
    <property type="match status" value="1"/>
</dbReference>
<dbReference type="SUPFAM" id="SSF46565">
    <property type="entry name" value="Chaperone J-domain"/>
    <property type="match status" value="1"/>
</dbReference>
<dbReference type="AlphaFoldDB" id="A0A0G4IWW1"/>
<evidence type="ECO:0000313" key="8">
    <source>
        <dbReference type="Proteomes" id="UP000290189"/>
    </source>
</evidence>
<dbReference type="PROSITE" id="PS50076">
    <property type="entry name" value="DNAJ_2"/>
    <property type="match status" value="1"/>
</dbReference>
<evidence type="ECO:0000313" key="5">
    <source>
        <dbReference type="EMBL" id="CEO99823.1"/>
    </source>
</evidence>
<evidence type="ECO:0000256" key="1">
    <source>
        <dbReference type="ARBA" id="ARBA00023186"/>
    </source>
</evidence>
<feature type="compositionally biased region" description="Basic and acidic residues" evidence="2">
    <location>
        <begin position="10"/>
        <end position="19"/>
    </location>
</feature>
<protein>
    <recommendedName>
        <fullName evidence="4">J domain-containing protein</fullName>
    </recommendedName>
</protein>
<evidence type="ECO:0000259" key="4">
    <source>
        <dbReference type="PROSITE" id="PS50076"/>
    </source>
</evidence>
<feature type="domain" description="J" evidence="4">
    <location>
        <begin position="44"/>
        <end position="111"/>
    </location>
</feature>
<dbReference type="Proteomes" id="UP000290189">
    <property type="component" value="Unassembled WGS sequence"/>
</dbReference>
<feature type="compositionally biased region" description="Acidic residues" evidence="2">
    <location>
        <begin position="27"/>
        <end position="40"/>
    </location>
</feature>
<dbReference type="InterPro" id="IPR052243">
    <property type="entry name" value="Mito_inner_membrane_organizer"/>
</dbReference>
<dbReference type="Pfam" id="PF00226">
    <property type="entry name" value="DnaJ"/>
    <property type="match status" value="1"/>
</dbReference>
<evidence type="ECO:0000313" key="7">
    <source>
        <dbReference type="Proteomes" id="UP000039324"/>
    </source>
</evidence>
<dbReference type="GO" id="GO:0005739">
    <property type="term" value="C:mitochondrion"/>
    <property type="evidence" value="ECO:0007669"/>
    <property type="project" value="GOC"/>
</dbReference>
<dbReference type="EMBL" id="CDSF01000094">
    <property type="protein sequence ID" value="CEO99823.1"/>
    <property type="molecule type" value="Genomic_DNA"/>
</dbReference>
<dbReference type="PANTHER" id="PTHR44157">
    <property type="entry name" value="DNAJ HOMOLOG SUBFAMILY C MEMBER 11"/>
    <property type="match status" value="1"/>
</dbReference>
<feature type="transmembrane region" description="Helical" evidence="3">
    <location>
        <begin position="289"/>
        <end position="309"/>
    </location>
</feature>
<dbReference type="Pfam" id="PF11875">
    <property type="entry name" value="DnaJ-like_C11_C"/>
    <property type="match status" value="1"/>
</dbReference>
<dbReference type="SMART" id="SM00271">
    <property type="entry name" value="DnaJ"/>
    <property type="match status" value="1"/>
</dbReference>
<reference evidence="5 7" key="1">
    <citation type="submission" date="2015-02" db="EMBL/GenBank/DDBJ databases">
        <authorList>
            <person name="Chooi Y.-H."/>
        </authorList>
    </citation>
    <scope>NUCLEOTIDE SEQUENCE [LARGE SCALE GENOMIC DNA]</scope>
    <source>
        <strain evidence="5">E3</strain>
    </source>
</reference>
<geneLocation type="mitochondrion" evidence="6"/>
<dbReference type="EMBL" id="OVEO01000020">
    <property type="protein sequence ID" value="SPR02087.1"/>
    <property type="molecule type" value="Genomic_DNA"/>
</dbReference>
<keyword evidence="7" id="KW-1185">Reference proteome</keyword>